<evidence type="ECO:0000313" key="2">
    <source>
        <dbReference type="RefSeq" id="XP_024875234.1"/>
    </source>
</evidence>
<keyword evidence="1" id="KW-1185">Reference proteome</keyword>
<reference evidence="2" key="1">
    <citation type="submission" date="2025-08" db="UniProtKB">
        <authorList>
            <consortium name="RefSeq"/>
        </authorList>
    </citation>
    <scope>IDENTIFICATION</scope>
    <source>
        <tissue evidence="2">Whole body</tissue>
    </source>
</reference>
<dbReference type="OrthoDB" id="3268246at2759"/>
<accession>A0A6J1PZE2</accession>
<evidence type="ECO:0000313" key="1">
    <source>
        <dbReference type="Proteomes" id="UP000504618"/>
    </source>
</evidence>
<dbReference type="GeneID" id="112456737"/>
<organism evidence="1 2">
    <name type="scientific">Temnothorax curvispinosus</name>
    <dbReference type="NCBI Taxonomy" id="300111"/>
    <lineage>
        <taxon>Eukaryota</taxon>
        <taxon>Metazoa</taxon>
        <taxon>Ecdysozoa</taxon>
        <taxon>Arthropoda</taxon>
        <taxon>Hexapoda</taxon>
        <taxon>Insecta</taxon>
        <taxon>Pterygota</taxon>
        <taxon>Neoptera</taxon>
        <taxon>Endopterygota</taxon>
        <taxon>Hymenoptera</taxon>
        <taxon>Apocrita</taxon>
        <taxon>Aculeata</taxon>
        <taxon>Formicoidea</taxon>
        <taxon>Formicidae</taxon>
        <taxon>Myrmicinae</taxon>
        <taxon>Temnothorax</taxon>
    </lineage>
</organism>
<proteinExistence type="predicted"/>
<dbReference type="Proteomes" id="UP000504618">
    <property type="component" value="Unplaced"/>
</dbReference>
<name>A0A6J1PZE2_9HYME</name>
<sequence length="55" mass="6640">MSNVQPRKFLESVEVNQNYPLLLLHLVDKSEINITIRRRIQWIVYMPKTEMPSRN</sequence>
<protein>
    <submittedName>
        <fullName evidence="2">Exportin-2-like</fullName>
    </submittedName>
</protein>
<dbReference type="RefSeq" id="XP_024875234.1">
    <property type="nucleotide sequence ID" value="XM_025019466.1"/>
</dbReference>
<dbReference type="AlphaFoldDB" id="A0A6J1PZE2"/>
<gene>
    <name evidence="2" type="primary">LOC112456737</name>
</gene>